<sequence>MKIIIKTLFLAIIVLVIACNESDDFCLSNQQSVQAGFYSAETGNDSTVSDVSFISLPGDGIILENDTLYNSESLSNSFLPLSMASDTTKYLVKILNQKDTITFIHSKELSFVSEECGFVFSFELDTVIYTDISFIDSVAIDYTSIKYNESTENVKIFLY</sequence>
<dbReference type="Pfam" id="PF20050">
    <property type="entry name" value="DUF6452"/>
    <property type="match status" value="1"/>
</dbReference>
<evidence type="ECO:0000313" key="2">
    <source>
        <dbReference type="EMBL" id="MCW3806033.1"/>
    </source>
</evidence>
<dbReference type="RefSeq" id="WP_301199405.1">
    <property type="nucleotide sequence ID" value="NZ_JAPDPI010000019.1"/>
</dbReference>
<dbReference type="PROSITE" id="PS51257">
    <property type="entry name" value="PROKAR_LIPOPROTEIN"/>
    <property type="match status" value="1"/>
</dbReference>
<protein>
    <submittedName>
        <fullName evidence="2">DUF6452 family protein</fullName>
    </submittedName>
</protein>
<comment type="caution">
    <text evidence="2">The sequence shown here is derived from an EMBL/GenBank/DDBJ whole genome shotgun (WGS) entry which is preliminary data.</text>
</comment>
<dbReference type="AlphaFoldDB" id="A0AAE3SK12"/>
<feature type="signal peptide" evidence="1">
    <location>
        <begin position="1"/>
        <end position="18"/>
    </location>
</feature>
<evidence type="ECO:0000313" key="3">
    <source>
        <dbReference type="Proteomes" id="UP001207408"/>
    </source>
</evidence>
<reference evidence="2" key="1">
    <citation type="submission" date="2022-10" db="EMBL/GenBank/DDBJ databases">
        <authorList>
            <person name="Yu W.X."/>
        </authorList>
    </citation>
    <scope>NUCLEOTIDE SEQUENCE</scope>
    <source>
        <strain evidence="2">D04</strain>
    </source>
</reference>
<evidence type="ECO:0000256" key="1">
    <source>
        <dbReference type="SAM" id="SignalP"/>
    </source>
</evidence>
<keyword evidence="3" id="KW-1185">Reference proteome</keyword>
<organism evidence="2 3">
    <name type="scientific">Plebeiibacterium marinum</name>
    <dbReference type="NCBI Taxonomy" id="2992111"/>
    <lineage>
        <taxon>Bacteria</taxon>
        <taxon>Pseudomonadati</taxon>
        <taxon>Bacteroidota</taxon>
        <taxon>Bacteroidia</taxon>
        <taxon>Marinilabiliales</taxon>
        <taxon>Marinilabiliaceae</taxon>
        <taxon>Plebeiibacterium</taxon>
    </lineage>
</organism>
<dbReference type="EMBL" id="JAPDPI010000019">
    <property type="protein sequence ID" value="MCW3806033.1"/>
    <property type="molecule type" value="Genomic_DNA"/>
</dbReference>
<gene>
    <name evidence="2" type="ORF">OM074_10375</name>
</gene>
<feature type="chain" id="PRO_5041979984" evidence="1">
    <location>
        <begin position="19"/>
        <end position="159"/>
    </location>
</feature>
<proteinExistence type="predicted"/>
<accession>A0AAE3SK12</accession>
<dbReference type="InterPro" id="IPR045607">
    <property type="entry name" value="DUF6452"/>
</dbReference>
<name>A0AAE3SK12_9BACT</name>
<keyword evidence="1" id="KW-0732">Signal</keyword>
<dbReference type="Proteomes" id="UP001207408">
    <property type="component" value="Unassembled WGS sequence"/>
</dbReference>